<evidence type="ECO:0000256" key="2">
    <source>
        <dbReference type="ARBA" id="ARBA00004953"/>
    </source>
</evidence>
<proteinExistence type="inferred from homology"/>
<keyword evidence="5" id="KW-0169">Cobalamin biosynthesis</keyword>
<dbReference type="Pfam" id="PF03186">
    <property type="entry name" value="CobD_Cbib"/>
    <property type="match status" value="1"/>
</dbReference>
<evidence type="ECO:0000313" key="11">
    <source>
        <dbReference type="Proteomes" id="UP000244906"/>
    </source>
</evidence>
<evidence type="ECO:0000256" key="5">
    <source>
        <dbReference type="ARBA" id="ARBA00022573"/>
    </source>
</evidence>
<evidence type="ECO:0000256" key="6">
    <source>
        <dbReference type="ARBA" id="ARBA00022692"/>
    </source>
</evidence>
<dbReference type="GO" id="GO:0009236">
    <property type="term" value="P:cobalamin biosynthetic process"/>
    <property type="evidence" value="ECO:0007669"/>
    <property type="project" value="UniProtKB-UniPathway"/>
</dbReference>
<keyword evidence="6 9" id="KW-0812">Transmembrane</keyword>
<dbReference type="PANTHER" id="PTHR34308:SF1">
    <property type="entry name" value="COBALAMIN BIOSYNTHESIS PROTEIN CBIB"/>
    <property type="match status" value="1"/>
</dbReference>
<keyword evidence="4" id="KW-1003">Cell membrane</keyword>
<feature type="transmembrane region" description="Helical" evidence="9">
    <location>
        <begin position="211"/>
        <end position="230"/>
    </location>
</feature>
<evidence type="ECO:0000256" key="4">
    <source>
        <dbReference type="ARBA" id="ARBA00022475"/>
    </source>
</evidence>
<reference evidence="10 11" key="1">
    <citation type="submission" date="2018-04" db="EMBL/GenBank/DDBJ databases">
        <title>Thalassorhabdus spongiae gen. nov., sp. nov., isolated from a marine sponge in South-West Iceland.</title>
        <authorList>
            <person name="Knobloch S."/>
            <person name="Daussin A."/>
            <person name="Johannsson R."/>
            <person name="Marteinsson V.T."/>
        </authorList>
    </citation>
    <scope>NUCLEOTIDE SEQUENCE [LARGE SCALE GENOMIC DNA]</scope>
    <source>
        <strain evidence="10 11">Hp12</strain>
    </source>
</reference>
<evidence type="ECO:0000313" key="10">
    <source>
        <dbReference type="EMBL" id="PVZ67625.1"/>
    </source>
</evidence>
<dbReference type="GO" id="GO:0048472">
    <property type="term" value="F:threonine-phosphate decarboxylase activity"/>
    <property type="evidence" value="ECO:0007669"/>
    <property type="project" value="InterPro"/>
</dbReference>
<evidence type="ECO:0000256" key="8">
    <source>
        <dbReference type="ARBA" id="ARBA00023136"/>
    </source>
</evidence>
<evidence type="ECO:0000256" key="7">
    <source>
        <dbReference type="ARBA" id="ARBA00022989"/>
    </source>
</evidence>
<comment type="similarity">
    <text evidence="3">Belongs to the CobD/CbiB family.</text>
</comment>
<sequence length="317" mass="35964">MLHRNNEPIVSLSTFLILLLAHLLDKLTSHKRPGLSELLYPILEPFQTHTEVASKGSPFQWAFLILLLLGFLALYPLLHLLPNWIYWPMELAALTLTLSSYKLIGRIRLLTEALDIARFDQSPKLARKLIAAMADRDSQRMNLVDMNRAAIEASWQQALSAWAAPVFWYLVGDISGLLIYGFAREASLIWHKQHPRNIRPKSQPLRFIWQLHRWMLYPADWVLGLAFVFYGRNKSLKHVISSSWKWPGAGGVTLAAGAGGMGVQLGGPIHRKGRMLMRPLLGPSQLAQPGDLAKAMRWLRASWRLWMMVALVSVLLL</sequence>
<dbReference type="UniPathway" id="UPA00148"/>
<dbReference type="InterPro" id="IPR004485">
    <property type="entry name" value="Cobalamin_biosynth_CobD/CbiB"/>
</dbReference>
<evidence type="ECO:0000256" key="3">
    <source>
        <dbReference type="ARBA" id="ARBA00006263"/>
    </source>
</evidence>
<evidence type="ECO:0000256" key="9">
    <source>
        <dbReference type="SAM" id="Phobius"/>
    </source>
</evidence>
<feature type="transmembrane region" description="Helical" evidence="9">
    <location>
        <begin position="250"/>
        <end position="269"/>
    </location>
</feature>
<dbReference type="GO" id="GO:0005886">
    <property type="term" value="C:plasma membrane"/>
    <property type="evidence" value="ECO:0007669"/>
    <property type="project" value="UniProtKB-SubCell"/>
</dbReference>
<feature type="transmembrane region" description="Helical" evidence="9">
    <location>
        <begin position="59"/>
        <end position="78"/>
    </location>
</feature>
<comment type="subcellular location">
    <subcellularLocation>
        <location evidence="1">Cell membrane</location>
        <topology evidence="1">Multi-pass membrane protein</topology>
    </subcellularLocation>
</comment>
<evidence type="ECO:0008006" key="12">
    <source>
        <dbReference type="Google" id="ProtNLM"/>
    </source>
</evidence>
<accession>A0A2V1GY19</accession>
<gene>
    <name evidence="10" type="ORF">DC094_14395</name>
</gene>
<comment type="pathway">
    <text evidence="2">Cofactor biosynthesis; adenosylcobalamin biosynthesis.</text>
</comment>
<evidence type="ECO:0000256" key="1">
    <source>
        <dbReference type="ARBA" id="ARBA00004651"/>
    </source>
</evidence>
<organism evidence="10 11">
    <name type="scientific">Pelagibaculum spongiae</name>
    <dbReference type="NCBI Taxonomy" id="2080658"/>
    <lineage>
        <taxon>Bacteria</taxon>
        <taxon>Pseudomonadati</taxon>
        <taxon>Pseudomonadota</taxon>
        <taxon>Gammaproteobacteria</taxon>
        <taxon>Oceanospirillales</taxon>
        <taxon>Pelagibaculum</taxon>
    </lineage>
</organism>
<dbReference type="PANTHER" id="PTHR34308">
    <property type="entry name" value="COBALAMIN BIOSYNTHESIS PROTEIN CBIB"/>
    <property type="match status" value="1"/>
</dbReference>
<keyword evidence="7 9" id="KW-1133">Transmembrane helix</keyword>
<keyword evidence="11" id="KW-1185">Reference proteome</keyword>
<keyword evidence="8 9" id="KW-0472">Membrane</keyword>
<dbReference type="Proteomes" id="UP000244906">
    <property type="component" value="Unassembled WGS sequence"/>
</dbReference>
<comment type="caution">
    <text evidence="10">The sequence shown here is derived from an EMBL/GenBank/DDBJ whole genome shotgun (WGS) entry which is preliminary data.</text>
</comment>
<dbReference type="EMBL" id="QDDL01000006">
    <property type="protein sequence ID" value="PVZ67625.1"/>
    <property type="molecule type" value="Genomic_DNA"/>
</dbReference>
<name>A0A2V1GY19_9GAMM</name>
<protein>
    <recommendedName>
        <fullName evidence="12">Cobalamin biosynthesis protein CobD</fullName>
    </recommendedName>
</protein>
<dbReference type="AlphaFoldDB" id="A0A2V1GY19"/>